<feature type="transmembrane region" description="Helical" evidence="20">
    <location>
        <begin position="173"/>
        <end position="196"/>
    </location>
</feature>
<evidence type="ECO:0000256" key="2">
    <source>
        <dbReference type="ARBA" id="ARBA00004127"/>
    </source>
</evidence>
<evidence type="ECO:0000256" key="5">
    <source>
        <dbReference type="ARBA" id="ARBA00022448"/>
    </source>
</evidence>
<dbReference type="InterPro" id="IPR036854">
    <property type="entry name" value="Photo_II_D1/D2_sf"/>
</dbReference>
<evidence type="ECO:0000256" key="1">
    <source>
        <dbReference type="ARBA" id="ARBA00002611"/>
    </source>
</evidence>
<evidence type="ECO:0000256" key="3">
    <source>
        <dbReference type="ARBA" id="ARBA00008204"/>
    </source>
</evidence>
<evidence type="ECO:0000256" key="6">
    <source>
        <dbReference type="ARBA" id="ARBA00022469"/>
    </source>
</evidence>
<dbReference type="Pfam" id="PF00124">
    <property type="entry name" value="Photo_RC"/>
    <property type="match status" value="1"/>
</dbReference>
<organism evidence="21 22">
    <name type="scientific">Oceanibaculum indicum</name>
    <dbReference type="NCBI Taxonomy" id="526216"/>
    <lineage>
        <taxon>Bacteria</taxon>
        <taxon>Pseudomonadati</taxon>
        <taxon>Pseudomonadota</taxon>
        <taxon>Alphaproteobacteria</taxon>
        <taxon>Rhodospirillales</taxon>
        <taxon>Oceanibaculaceae</taxon>
        <taxon>Oceanibaculum</taxon>
    </lineage>
</organism>
<keyword evidence="12" id="KW-0076">Bacteriochlorophyll</keyword>
<evidence type="ECO:0000256" key="13">
    <source>
        <dbReference type="ARBA" id="ARBA00022982"/>
    </source>
</evidence>
<keyword evidence="16" id="KW-0408">Iron</keyword>
<dbReference type="Gene3D" id="1.20.85.10">
    <property type="entry name" value="Photosystem II protein D1-like"/>
    <property type="match status" value="2"/>
</dbReference>
<evidence type="ECO:0000256" key="4">
    <source>
        <dbReference type="ARBA" id="ARBA00021599"/>
    </source>
</evidence>
<keyword evidence="7" id="KW-0148">Chlorophyll</keyword>
<keyword evidence="8" id="KW-0602">Photosynthesis</keyword>
<keyword evidence="9 20" id="KW-0812">Transmembrane</keyword>
<dbReference type="CDD" id="cd09290">
    <property type="entry name" value="Photo-RC_L"/>
    <property type="match status" value="1"/>
</dbReference>
<evidence type="ECO:0000256" key="12">
    <source>
        <dbReference type="ARBA" id="ARBA00022956"/>
    </source>
</evidence>
<dbReference type="InterPro" id="IPR005871">
    <property type="entry name" value="Photo_RC_L"/>
</dbReference>
<dbReference type="GO" id="GO:0012505">
    <property type="term" value="C:endomembrane system"/>
    <property type="evidence" value="ECO:0007669"/>
    <property type="project" value="UniProtKB-SubCell"/>
</dbReference>
<evidence type="ECO:0000256" key="17">
    <source>
        <dbReference type="ARBA" id="ARBA00023136"/>
    </source>
</evidence>
<dbReference type="InterPro" id="IPR055265">
    <property type="entry name" value="Photo_RC_L/M_CS"/>
</dbReference>
<keyword evidence="13" id="KW-0249">Electron transport</keyword>
<evidence type="ECO:0000256" key="14">
    <source>
        <dbReference type="ARBA" id="ARBA00022989"/>
    </source>
</evidence>
<evidence type="ECO:0000313" key="22">
    <source>
        <dbReference type="Proteomes" id="UP000277424"/>
    </source>
</evidence>
<accession>A0A420WI63</accession>
<evidence type="ECO:0000256" key="15">
    <source>
        <dbReference type="ARBA" id="ARBA00022991"/>
    </source>
</evidence>
<dbReference type="PROSITE" id="PS00244">
    <property type="entry name" value="REACTION_CENTER"/>
    <property type="match status" value="1"/>
</dbReference>
<protein>
    <recommendedName>
        <fullName evidence="4">Reaction center protein L chain</fullName>
    </recommendedName>
    <alternativeName>
        <fullName evidence="18">Photosynthetic reaction center L subunit</fullName>
    </alternativeName>
</protein>
<keyword evidence="5" id="KW-0813">Transport</keyword>
<feature type="transmembrane region" description="Helical" evidence="20">
    <location>
        <begin position="240"/>
        <end position="263"/>
    </location>
</feature>
<evidence type="ECO:0000256" key="16">
    <source>
        <dbReference type="ARBA" id="ARBA00023004"/>
    </source>
</evidence>
<dbReference type="GO" id="GO:0030077">
    <property type="term" value="C:plasma membrane light-harvesting complex"/>
    <property type="evidence" value="ECO:0007669"/>
    <property type="project" value="InterPro"/>
</dbReference>
<sequence length="281" mass="31345">MALLSFERKYRVRGGTLLGGDLFDFWVGPFYVGFFGVTTAFFAALGTALIIYGAALGPTWNIWQISIAPPDISYGLALAPLKEGGLWQIITICALGAFISWALREVEICRKLGIGYHVPFAFSFAIFAYATLVVFRPLLLGAWGHGFPYGIFSHLDWVSNVGYQYLHFHYNPAHMIAVSFFFTTTLALALHGGLILSAANPGESRDEPGTRAEVKTPEHEDTFFRDIIGYSIGTLGIHRLGLILALNAGFWSAVCIIISGPFWNQGWPQWWNWWLNLPVWF</sequence>
<evidence type="ECO:0000256" key="10">
    <source>
        <dbReference type="ARBA" id="ARBA00022723"/>
    </source>
</evidence>
<gene>
    <name evidence="21" type="ORF">BCL74_2596</name>
</gene>
<dbReference type="InterPro" id="IPR000484">
    <property type="entry name" value="Photo_RC_L/M"/>
</dbReference>
<evidence type="ECO:0000256" key="11">
    <source>
        <dbReference type="ARBA" id="ARBA00022842"/>
    </source>
</evidence>
<feature type="transmembrane region" description="Helical" evidence="20">
    <location>
        <begin position="115"/>
        <end position="135"/>
    </location>
</feature>
<keyword evidence="17 20" id="KW-0472">Membrane</keyword>
<dbReference type="AlphaFoldDB" id="A0A420WI63"/>
<reference evidence="21 22" key="1">
    <citation type="submission" date="2018-10" db="EMBL/GenBank/DDBJ databases">
        <title>Comparative analysis of microorganisms from saline springs in Andes Mountain Range, Colombia.</title>
        <authorList>
            <person name="Rubin E."/>
        </authorList>
    </citation>
    <scope>NUCLEOTIDE SEQUENCE [LARGE SCALE GENOMIC DNA]</scope>
    <source>
        <strain evidence="21 22">USBA 36</strain>
    </source>
</reference>
<dbReference type="RefSeq" id="WP_121220554.1">
    <property type="nucleotide sequence ID" value="NZ_RBIG01000002.1"/>
</dbReference>
<evidence type="ECO:0000256" key="7">
    <source>
        <dbReference type="ARBA" id="ARBA00022494"/>
    </source>
</evidence>
<feature type="transmembrane region" description="Helical" evidence="20">
    <location>
        <begin position="85"/>
        <end position="103"/>
    </location>
</feature>
<dbReference type="GO" id="GO:0009772">
    <property type="term" value="P:photosynthetic electron transport in photosystem II"/>
    <property type="evidence" value="ECO:0007669"/>
    <property type="project" value="InterPro"/>
</dbReference>
<keyword evidence="15" id="KW-0157">Chromophore</keyword>
<dbReference type="OrthoDB" id="8555181at2"/>
<dbReference type="GO" id="GO:0042314">
    <property type="term" value="F:bacteriochlorophyll binding"/>
    <property type="evidence" value="ECO:0007669"/>
    <property type="project" value="UniProtKB-KW"/>
</dbReference>
<feature type="transmembrane region" description="Helical" evidence="20">
    <location>
        <begin position="30"/>
        <end position="55"/>
    </location>
</feature>
<dbReference type="PRINTS" id="PR00256">
    <property type="entry name" value="REACTNCENTRE"/>
</dbReference>
<evidence type="ECO:0000313" key="21">
    <source>
        <dbReference type="EMBL" id="RKQ70646.1"/>
    </source>
</evidence>
<comment type="similarity">
    <text evidence="3 19">Belongs to the reaction center PufL/M/PsbA/D family.</text>
</comment>
<evidence type="ECO:0000256" key="9">
    <source>
        <dbReference type="ARBA" id="ARBA00022692"/>
    </source>
</evidence>
<evidence type="ECO:0000256" key="20">
    <source>
        <dbReference type="SAM" id="Phobius"/>
    </source>
</evidence>
<name>A0A420WI63_9PROT</name>
<evidence type="ECO:0000256" key="8">
    <source>
        <dbReference type="ARBA" id="ARBA00022531"/>
    </source>
</evidence>
<keyword evidence="10" id="KW-0479">Metal-binding</keyword>
<keyword evidence="14 20" id="KW-1133">Transmembrane helix</keyword>
<keyword evidence="6" id="KW-0674">Reaction center</keyword>
<dbReference type="SUPFAM" id="SSF81483">
    <property type="entry name" value="Bacterial photosystem II reaction centre, L and M subunits"/>
    <property type="match status" value="1"/>
</dbReference>
<proteinExistence type="inferred from homology"/>
<evidence type="ECO:0000256" key="18">
    <source>
        <dbReference type="ARBA" id="ARBA00033393"/>
    </source>
</evidence>
<dbReference type="GO" id="GO:0046872">
    <property type="term" value="F:metal ion binding"/>
    <property type="evidence" value="ECO:0007669"/>
    <property type="project" value="UniProtKB-KW"/>
</dbReference>
<comment type="function">
    <text evidence="1">The reaction center is a membrane-bound complex that mediates the initial photochemical event in the electron transfer process of photosynthesis.</text>
</comment>
<dbReference type="EMBL" id="RBIG01000002">
    <property type="protein sequence ID" value="RKQ70646.1"/>
    <property type="molecule type" value="Genomic_DNA"/>
</dbReference>
<keyword evidence="11" id="KW-0460">Magnesium</keyword>
<dbReference type="Proteomes" id="UP000277424">
    <property type="component" value="Unassembled WGS sequence"/>
</dbReference>
<dbReference type="NCBIfam" id="TIGR01157">
    <property type="entry name" value="pufL"/>
    <property type="match status" value="1"/>
</dbReference>
<evidence type="ECO:0000256" key="19">
    <source>
        <dbReference type="RuleBase" id="RU004331"/>
    </source>
</evidence>
<comment type="subcellular location">
    <subcellularLocation>
        <location evidence="2">Endomembrane system</location>
        <topology evidence="2">Multi-pass membrane protein</topology>
    </subcellularLocation>
</comment>
<comment type="caution">
    <text evidence="21">The sequence shown here is derived from an EMBL/GenBank/DDBJ whole genome shotgun (WGS) entry which is preliminary data.</text>
</comment>